<dbReference type="InterPro" id="IPR010310">
    <property type="entry name" value="T7SS_ESAT-6-like"/>
</dbReference>
<dbReference type="InterPro" id="IPR036689">
    <property type="entry name" value="ESAT-6-like_sf"/>
</dbReference>
<organism evidence="1 2">
    <name type="scientific">Allocatelliglobosispora scoriae</name>
    <dbReference type="NCBI Taxonomy" id="643052"/>
    <lineage>
        <taxon>Bacteria</taxon>
        <taxon>Bacillati</taxon>
        <taxon>Actinomycetota</taxon>
        <taxon>Actinomycetes</taxon>
        <taxon>Micromonosporales</taxon>
        <taxon>Micromonosporaceae</taxon>
        <taxon>Allocatelliglobosispora</taxon>
    </lineage>
</organism>
<evidence type="ECO:0000313" key="1">
    <source>
        <dbReference type="EMBL" id="MBB5867554.1"/>
    </source>
</evidence>
<gene>
    <name evidence="1" type="ORF">F4553_000933</name>
</gene>
<dbReference type="AlphaFoldDB" id="A0A841BGZ2"/>
<dbReference type="NCBIfam" id="TIGR03930">
    <property type="entry name" value="WXG100_ESAT6"/>
    <property type="match status" value="1"/>
</dbReference>
<reference evidence="1 2" key="1">
    <citation type="submission" date="2020-08" db="EMBL/GenBank/DDBJ databases">
        <title>Sequencing the genomes of 1000 actinobacteria strains.</title>
        <authorList>
            <person name="Klenk H.-P."/>
        </authorList>
    </citation>
    <scope>NUCLEOTIDE SEQUENCE [LARGE SCALE GENOMIC DNA]</scope>
    <source>
        <strain evidence="1 2">DSM 45362</strain>
    </source>
</reference>
<proteinExistence type="predicted"/>
<name>A0A841BGZ2_9ACTN</name>
<dbReference type="Gene3D" id="1.10.287.1060">
    <property type="entry name" value="ESAT-6-like"/>
    <property type="match status" value="1"/>
</dbReference>
<dbReference type="EMBL" id="JACHMN010000001">
    <property type="protein sequence ID" value="MBB5867554.1"/>
    <property type="molecule type" value="Genomic_DNA"/>
</dbReference>
<dbReference type="SUPFAM" id="SSF140453">
    <property type="entry name" value="EsxAB dimer-like"/>
    <property type="match status" value="1"/>
</dbReference>
<sequence length="119" mass="13077">MAGEFRTDTNLMHQAAKDVDNTADTLAQELSALMTSLGPLEEEWRGRAGARFDELKQLFNTRLRDLHASLEQLASFIDKNSTQYSDAQYSAHQTFDSVGADLGSGTPRTNITAAMIPRG</sequence>
<comment type="caution">
    <text evidence="1">The sequence shown here is derived from an EMBL/GenBank/DDBJ whole genome shotgun (WGS) entry which is preliminary data.</text>
</comment>
<protein>
    <submittedName>
        <fullName evidence="1">WXG100 family type VII secretion target</fullName>
    </submittedName>
</protein>
<evidence type="ECO:0000313" key="2">
    <source>
        <dbReference type="Proteomes" id="UP000587527"/>
    </source>
</evidence>
<dbReference type="Pfam" id="PF06013">
    <property type="entry name" value="WXG100"/>
    <property type="match status" value="1"/>
</dbReference>
<keyword evidence="2" id="KW-1185">Reference proteome</keyword>
<accession>A0A841BGZ2</accession>
<dbReference type="RefSeq" id="WP_184832435.1">
    <property type="nucleotide sequence ID" value="NZ_JACHMN010000001.1"/>
</dbReference>
<dbReference type="Proteomes" id="UP000587527">
    <property type="component" value="Unassembled WGS sequence"/>
</dbReference>